<dbReference type="Proteomes" id="UP000626697">
    <property type="component" value="Unassembled WGS sequence"/>
</dbReference>
<sequence>MAENNTEKINIDVTQKQECFSGNHTFFSGFENIGNNTSRTVFEDNTKNHNKVTLVLVSNGGALDIKIKTRGKNCDRVISAIVPATSVRNFLVEDFKSLEVSNNSGVVISFQFGILKEFCICCNDECSYGDCHKKDQNKNNENAQCFVGNEDFFFFQPIPGNTLNLPLFENFTKNHSKTNFIIAVTNPIQVIIRTRGEKDCDRPIIATIPTGGTRAFQIEDFKSLEVSNDSAIPSSFTITVQNSICICCKDGKHKKLEDECESEHEHA</sequence>
<protein>
    <submittedName>
        <fullName evidence="1">DNA-binding protein</fullName>
    </submittedName>
</protein>
<keyword evidence="1" id="KW-0238">DNA-binding</keyword>
<comment type="caution">
    <text evidence="1">The sequence shown here is derived from an EMBL/GenBank/DDBJ whole genome shotgun (WGS) entry which is preliminary data.</text>
</comment>
<dbReference type="RefSeq" id="WP_182502138.1">
    <property type="nucleotide sequence ID" value="NZ_JACJHX010000003.1"/>
</dbReference>
<dbReference type="EMBL" id="JACJHX010000003">
    <property type="protein sequence ID" value="MBA9026264.1"/>
    <property type="molecule type" value="Genomic_DNA"/>
</dbReference>
<accession>A0ABR6CMK2</accession>
<evidence type="ECO:0000313" key="1">
    <source>
        <dbReference type="EMBL" id="MBA9026264.1"/>
    </source>
</evidence>
<proteinExistence type="predicted"/>
<dbReference type="GO" id="GO:0003677">
    <property type="term" value="F:DNA binding"/>
    <property type="evidence" value="ECO:0007669"/>
    <property type="project" value="UniProtKB-KW"/>
</dbReference>
<organism evidence="1 2">
    <name type="scientific">Peribacillus huizhouensis</name>
    <dbReference type="NCBI Taxonomy" id="1501239"/>
    <lineage>
        <taxon>Bacteria</taxon>
        <taxon>Bacillati</taxon>
        <taxon>Bacillota</taxon>
        <taxon>Bacilli</taxon>
        <taxon>Bacillales</taxon>
        <taxon>Bacillaceae</taxon>
        <taxon>Peribacillus</taxon>
    </lineage>
</organism>
<evidence type="ECO:0000313" key="2">
    <source>
        <dbReference type="Proteomes" id="UP000626697"/>
    </source>
</evidence>
<reference evidence="1 2" key="1">
    <citation type="submission" date="2020-08" db="EMBL/GenBank/DDBJ databases">
        <title>Genomic Encyclopedia of Type Strains, Phase IV (KMG-IV): sequencing the most valuable type-strain genomes for metagenomic binning, comparative biology and taxonomic classification.</title>
        <authorList>
            <person name="Goeker M."/>
        </authorList>
    </citation>
    <scope>NUCLEOTIDE SEQUENCE [LARGE SCALE GENOMIC DNA]</scope>
    <source>
        <strain evidence="1 2">DSM 105481</strain>
    </source>
</reference>
<name>A0ABR6CMK2_9BACI</name>
<keyword evidence="2" id="KW-1185">Reference proteome</keyword>
<gene>
    <name evidence="1" type="ORF">HNP81_001549</name>
</gene>